<dbReference type="InterPro" id="IPR014963">
    <property type="entry name" value="UPF0302_N"/>
</dbReference>
<dbReference type="PIRSF" id="PIRSF007165">
    <property type="entry name" value="UCP007165"/>
    <property type="match status" value="1"/>
</dbReference>
<name>A0A317YPU1_STAPS</name>
<evidence type="ECO:0000313" key="2">
    <source>
        <dbReference type="EMBL" id="PWZ74449.1"/>
    </source>
</evidence>
<sequence length="185" mass="22088">MLDTRLNFEKRDFIEYLLFHYQFKSRISVWLLNFIKTNHSLIEKIHFVDQIVADHPTLEMAVSDAPVIAIQYHEGETLLMNTDEIFHQVIYHSQQLDVKIHFNQEADRDLRLDHLLLQQLLATQNGDAYHMDMYHIEFSNSTEQQIIHLLKSHIDLSLNLKDIQLFKHYTKILNLIKLRHITDKT</sequence>
<feature type="domain" description="UPF0302" evidence="1">
    <location>
        <begin position="9"/>
        <end position="108"/>
    </location>
</feature>
<dbReference type="Proteomes" id="UP000246800">
    <property type="component" value="Unassembled WGS sequence"/>
</dbReference>
<dbReference type="AlphaFoldDB" id="A0A317YPU1"/>
<organism evidence="2 3">
    <name type="scientific">Staphylococcus pseudintermedius</name>
    <dbReference type="NCBI Taxonomy" id="283734"/>
    <lineage>
        <taxon>Bacteria</taxon>
        <taxon>Bacillati</taxon>
        <taxon>Bacillota</taxon>
        <taxon>Bacilli</taxon>
        <taxon>Bacillales</taxon>
        <taxon>Staphylococcaceae</taxon>
        <taxon>Staphylococcus</taxon>
        <taxon>Staphylococcus intermedius group</taxon>
    </lineage>
</organism>
<evidence type="ECO:0000259" key="1">
    <source>
        <dbReference type="Pfam" id="PF08864"/>
    </source>
</evidence>
<evidence type="ECO:0000313" key="3">
    <source>
        <dbReference type="Proteomes" id="UP000246800"/>
    </source>
</evidence>
<dbReference type="RefSeq" id="WP_014613894.1">
    <property type="nucleotide sequence ID" value="NZ_CAJESH010000001.1"/>
</dbReference>
<dbReference type="InterPro" id="IPR038091">
    <property type="entry name" value="UPF0302_N_sf"/>
</dbReference>
<reference evidence="2 3" key="1">
    <citation type="journal article" date="2018" name="Vet. Microbiol.">
        <title>Clonal diversity and geographic distribution of methicillin-resistant Staphylococcus pseudintermedius from Australian animals: Discovery of novel sequence types.</title>
        <authorList>
            <person name="Worthing K.A."/>
            <person name="Abraham S."/>
            <person name="Coombs G.W."/>
            <person name="Pang S."/>
            <person name="Saputra S."/>
            <person name="Jordan D."/>
            <person name="Trott D.J."/>
            <person name="Norris J.M."/>
        </authorList>
    </citation>
    <scope>NUCLEOTIDE SEQUENCE [LARGE SCALE GENOMIC DNA]</scope>
    <source>
        <strain evidence="2 3">ST525 1</strain>
    </source>
</reference>
<dbReference type="InterPro" id="IPR011188">
    <property type="entry name" value="UPF0302"/>
</dbReference>
<dbReference type="Gene3D" id="3.40.1530.30">
    <property type="entry name" value="Uncharacterised family UPF0302, N-terminal domain"/>
    <property type="match status" value="1"/>
</dbReference>
<accession>A0A317YPU1</accession>
<comment type="caution">
    <text evidence="2">The sequence shown here is derived from an EMBL/GenBank/DDBJ whole genome shotgun (WGS) entry which is preliminary data.</text>
</comment>
<gene>
    <name evidence="2" type="ORF">DD902_08380</name>
</gene>
<protein>
    <recommendedName>
        <fullName evidence="1">UPF0302 domain-containing protein</fullName>
    </recommendedName>
</protein>
<dbReference type="Pfam" id="PF08864">
    <property type="entry name" value="UPF0302"/>
    <property type="match status" value="1"/>
</dbReference>
<proteinExistence type="predicted"/>
<dbReference type="EMBL" id="QEIT01000037">
    <property type="protein sequence ID" value="PWZ74449.1"/>
    <property type="molecule type" value="Genomic_DNA"/>
</dbReference>